<dbReference type="InterPro" id="IPR003439">
    <property type="entry name" value="ABC_transporter-like_ATP-bd"/>
</dbReference>
<dbReference type="Proteomes" id="UP001447188">
    <property type="component" value="Unassembled WGS sequence"/>
</dbReference>
<feature type="domain" description="ABC transporter" evidence="8">
    <location>
        <begin position="1029"/>
        <end position="1270"/>
    </location>
</feature>
<dbReference type="InterPro" id="IPR039421">
    <property type="entry name" value="Type_1_exporter"/>
</dbReference>
<sequence length="1273" mass="140562">METKSDRIDGEFPDDDDEQDKHYGRGWVALFYFTEKRHILALAGATFFAVLSGLVVPLMAVVMGKIFGSFASFGAGKINSEGLVAQVTSQIIVLAALGAGSWVVSAAFFAGWLSFGELQAKVAREKLFDGLVDKDMEWYDMRKSGVAGLISRVQTQIKELQTAVSQPLGFSIQAMVTAVVCLIIALYTCWSLTLVILIGLPLALGFLAIISSRIQAHIDTQREHLSEATRTANRAFTAIEIVKAFNGQSYERNNFAKAAAKAAEAYREQAHANAMIIGFIRLITLSMFVQGFWYGSRLVRRGHASAEDVMTTFWSCLMATQSLELILPQMILLEKGRAAGSGLKALLVTVERGRRVFNMKGGTVPKKCEGEIEIRDLSFAYPSRPSQLALDKASFFIPSHETTFIIGKSGSGKSTLGNLILKAYEPLSGSITFDGNPLQCIDSEWLRKNVTLVHQQTVLFNETIFRNIAFGRNDYENATREQVRESCRMSMLEDTLDGFPLGSDTIVGVGGIALSGGQRQRVALARAMIQNAPVLILDEATSALDYVSRSRIMDEIHTWRKGKTTIIITHDIAQIEQEDFVYVLEQGKVVQDGYRFDLEHKSGPFQAFVKASDTKERGRNQSLIPELEPGYESDDDTSVTDCMEMGSFGMPLNAFENSTTDLESLLEGEKSRRKRQVSFLPLMGVEMVHLPGSKTRVKQRSNKTLNGKRFRSDLFPPPLATDKEDIVPPTPRRKPVRSFESKEITLRQILATTWPSLSPAKRFLLVAGFAAASLHAAATPVFSFALAQLLRSFFEPKHPPSESTKWSLFVLGIAFIDGINSYLVHYLLESVAQSWVDALRIKSLTRILGQPRVWFDENPVGAISEDLEKNAEEMKNLLGRFVGYAFIGFVMILVGVIWSFALSWELTVVGLCIAPVMYSMTRGFTWVSDKWERKSNDAAEIVGAVFEETITNIRTVRALALERYFRQKYAGAMHAASRVGMKRSILAGIGFGLSDSTIMFASALIFWYGAVLVAKDAYSLGDILTVFTLLLFSLAGANTIAGFSIAPYHSLIFNTGECVALVGVSGSGKSTLAALLQRLYCHSEGIISIDGYPLQNLEVCSLRSQMAIVPQSPVLFSTSVHDNISYGGEHTRWEVERAARAAGIHEFIMSLPDGYNTHLGDNGSHLSGGQAQRIVIARALVRNPTILILDECTSNLDSESARVIQETINYLLKAGEAGWKKMTVVIITHSQEMMQFADRIIVLSHGEVVESGAFDELLEREGELYRLLSRDSD</sequence>
<accession>A0ABR3G8E7</accession>
<dbReference type="CDD" id="cd18577">
    <property type="entry name" value="ABC_6TM_Pgp_ABCB1_D1_like"/>
    <property type="match status" value="1"/>
</dbReference>
<feature type="domain" description="ABC transmembrane type-1" evidence="9">
    <location>
        <begin position="43"/>
        <end position="335"/>
    </location>
</feature>
<feature type="domain" description="ABC transporter" evidence="8">
    <location>
        <begin position="372"/>
        <end position="611"/>
    </location>
</feature>
<dbReference type="SMART" id="SM00382">
    <property type="entry name" value="AAA"/>
    <property type="match status" value="2"/>
</dbReference>
<evidence type="ECO:0000256" key="4">
    <source>
        <dbReference type="ARBA" id="ARBA00022840"/>
    </source>
</evidence>
<dbReference type="InterPro" id="IPR036640">
    <property type="entry name" value="ABC1_TM_sf"/>
</dbReference>
<feature type="transmembrane region" description="Helical" evidence="7">
    <location>
        <begin position="194"/>
        <end position="212"/>
    </location>
</feature>
<feature type="transmembrane region" description="Helical" evidence="7">
    <location>
        <begin position="274"/>
        <end position="294"/>
    </location>
</feature>
<keyword evidence="11" id="KW-1185">Reference proteome</keyword>
<proteinExistence type="predicted"/>
<feature type="transmembrane region" description="Helical" evidence="7">
    <location>
        <begin position="1023"/>
        <end position="1046"/>
    </location>
</feature>
<dbReference type="InterPro" id="IPR017871">
    <property type="entry name" value="ABC_transporter-like_CS"/>
</dbReference>
<evidence type="ECO:0000313" key="10">
    <source>
        <dbReference type="EMBL" id="KAL0631977.1"/>
    </source>
</evidence>
<evidence type="ECO:0000256" key="1">
    <source>
        <dbReference type="ARBA" id="ARBA00004141"/>
    </source>
</evidence>
<feature type="transmembrane region" description="Helical" evidence="7">
    <location>
        <begin position="168"/>
        <end position="188"/>
    </location>
</feature>
<keyword evidence="3" id="KW-0547">Nucleotide-binding</keyword>
<evidence type="ECO:0000256" key="5">
    <source>
        <dbReference type="ARBA" id="ARBA00022989"/>
    </source>
</evidence>
<evidence type="ECO:0000256" key="2">
    <source>
        <dbReference type="ARBA" id="ARBA00022692"/>
    </source>
</evidence>
<dbReference type="PANTHER" id="PTHR43394:SF15">
    <property type="entry name" value="ALPHA-FACTOR-TRANSPORTING ATPASE"/>
    <property type="match status" value="1"/>
</dbReference>
<reference evidence="10 11" key="1">
    <citation type="submission" date="2024-02" db="EMBL/GenBank/DDBJ databases">
        <title>Discinaceae phylogenomics.</title>
        <authorList>
            <person name="Dirks A.C."/>
            <person name="James T.Y."/>
        </authorList>
    </citation>
    <scope>NUCLEOTIDE SEQUENCE [LARGE SCALE GENOMIC DNA]</scope>
    <source>
        <strain evidence="10 11">ACD0624</strain>
    </source>
</reference>
<dbReference type="PROSITE" id="PS50893">
    <property type="entry name" value="ABC_TRANSPORTER_2"/>
    <property type="match status" value="2"/>
</dbReference>
<feature type="domain" description="ABC transmembrane type-1" evidence="9">
    <location>
        <begin position="766"/>
        <end position="1043"/>
    </location>
</feature>
<feature type="transmembrane region" description="Helical" evidence="7">
    <location>
        <begin position="881"/>
        <end position="901"/>
    </location>
</feature>
<dbReference type="EMBL" id="JBBBZM010000196">
    <property type="protein sequence ID" value="KAL0631977.1"/>
    <property type="molecule type" value="Genomic_DNA"/>
</dbReference>
<gene>
    <name evidence="10" type="primary">HST6</name>
    <name evidence="10" type="ORF">Q9L58_009152</name>
</gene>
<evidence type="ECO:0000259" key="8">
    <source>
        <dbReference type="PROSITE" id="PS50893"/>
    </source>
</evidence>
<feature type="transmembrane region" description="Helical" evidence="7">
    <location>
        <begin position="39"/>
        <end position="63"/>
    </location>
</feature>
<keyword evidence="4" id="KW-0067">ATP-binding</keyword>
<comment type="subcellular location">
    <subcellularLocation>
        <location evidence="1">Membrane</location>
        <topology evidence="1">Multi-pass membrane protein</topology>
    </subcellularLocation>
</comment>
<protein>
    <submittedName>
        <fullName evidence="10">ATP-dependent permease</fullName>
    </submittedName>
</protein>
<comment type="caution">
    <text evidence="10">The sequence shown here is derived from an EMBL/GenBank/DDBJ whole genome shotgun (WGS) entry which is preliminary data.</text>
</comment>
<dbReference type="Gene3D" id="3.40.50.300">
    <property type="entry name" value="P-loop containing nucleotide triphosphate hydrolases"/>
    <property type="match status" value="2"/>
</dbReference>
<dbReference type="InterPro" id="IPR003593">
    <property type="entry name" value="AAA+_ATPase"/>
</dbReference>
<dbReference type="PROSITE" id="PS00211">
    <property type="entry name" value="ABC_TRANSPORTER_1"/>
    <property type="match status" value="2"/>
</dbReference>
<feature type="transmembrane region" description="Helical" evidence="7">
    <location>
        <begin position="763"/>
        <end position="786"/>
    </location>
</feature>
<dbReference type="InterPro" id="IPR027417">
    <property type="entry name" value="P-loop_NTPase"/>
</dbReference>
<feature type="transmembrane region" description="Helical" evidence="7">
    <location>
        <begin position="985"/>
        <end position="1011"/>
    </location>
</feature>
<name>A0ABR3G8E7_9PEZI</name>
<keyword evidence="2 7" id="KW-0812">Transmembrane</keyword>
<feature type="transmembrane region" description="Helical" evidence="7">
    <location>
        <begin position="907"/>
        <end position="927"/>
    </location>
</feature>
<evidence type="ECO:0000313" key="11">
    <source>
        <dbReference type="Proteomes" id="UP001447188"/>
    </source>
</evidence>
<dbReference type="SUPFAM" id="SSF52540">
    <property type="entry name" value="P-loop containing nucleoside triphosphate hydrolases"/>
    <property type="match status" value="2"/>
</dbReference>
<evidence type="ECO:0000256" key="7">
    <source>
        <dbReference type="SAM" id="Phobius"/>
    </source>
</evidence>
<feature type="transmembrane region" description="Helical" evidence="7">
    <location>
        <begin position="91"/>
        <end position="115"/>
    </location>
</feature>
<dbReference type="InterPro" id="IPR011527">
    <property type="entry name" value="ABC1_TM_dom"/>
</dbReference>
<dbReference type="Pfam" id="PF00664">
    <property type="entry name" value="ABC_membrane"/>
    <property type="match status" value="2"/>
</dbReference>
<keyword evidence="5 7" id="KW-1133">Transmembrane helix</keyword>
<dbReference type="PROSITE" id="PS50929">
    <property type="entry name" value="ABC_TM1F"/>
    <property type="match status" value="2"/>
</dbReference>
<keyword evidence="6 7" id="KW-0472">Membrane</keyword>
<dbReference type="Gene3D" id="1.20.1560.10">
    <property type="entry name" value="ABC transporter type 1, transmembrane domain"/>
    <property type="match status" value="2"/>
</dbReference>
<evidence type="ECO:0000256" key="3">
    <source>
        <dbReference type="ARBA" id="ARBA00022741"/>
    </source>
</evidence>
<dbReference type="Pfam" id="PF00005">
    <property type="entry name" value="ABC_tran"/>
    <property type="match status" value="2"/>
</dbReference>
<organism evidence="10 11">
    <name type="scientific">Discina gigas</name>
    <dbReference type="NCBI Taxonomy" id="1032678"/>
    <lineage>
        <taxon>Eukaryota</taxon>
        <taxon>Fungi</taxon>
        <taxon>Dikarya</taxon>
        <taxon>Ascomycota</taxon>
        <taxon>Pezizomycotina</taxon>
        <taxon>Pezizomycetes</taxon>
        <taxon>Pezizales</taxon>
        <taxon>Discinaceae</taxon>
        <taxon>Discina</taxon>
    </lineage>
</organism>
<evidence type="ECO:0000259" key="9">
    <source>
        <dbReference type="PROSITE" id="PS50929"/>
    </source>
</evidence>
<dbReference type="SUPFAM" id="SSF90123">
    <property type="entry name" value="ABC transporter transmembrane region"/>
    <property type="match status" value="2"/>
</dbReference>
<dbReference type="PANTHER" id="PTHR43394">
    <property type="entry name" value="ATP-DEPENDENT PERMEASE MDL1, MITOCHONDRIAL"/>
    <property type="match status" value="1"/>
</dbReference>
<dbReference type="CDD" id="cd18578">
    <property type="entry name" value="ABC_6TM_Pgp_ABCB1_D2_like"/>
    <property type="match status" value="1"/>
</dbReference>
<evidence type="ECO:0000256" key="6">
    <source>
        <dbReference type="ARBA" id="ARBA00023136"/>
    </source>
</evidence>